<comment type="caution">
    <text evidence="12">Lacks conserved residue(s) required for the propagation of feature annotation.</text>
</comment>
<evidence type="ECO:0000256" key="5">
    <source>
        <dbReference type="ARBA" id="ARBA00022598"/>
    </source>
</evidence>
<sequence>MLNPGLLRKELNIVAKKLARRGFVFDLEKFRELEKQRKIFQVNTENMQAKCNLISKIISNKKDCEKSIDSLKLESNKLYEKLKVNKIKLYEIQKEINNILYNIPNIPDDLIPDGKNASENVEILQYGKPRSYDFKIKDHVNLGEITGGLDFNAGVKITGARFVVMKNKIAFLHRALIQFMLDLHTEEHGYQEIYVPYLVNQNTLFGTGQSSKFKDDLFYTKSIEKININAYALIPTAEVPLTNLVRGEILDERDLPLKMVAHTPCFRSEAGSYGRDTRGIIRLHQFDKIELVQIVHPENSMIALEELTKNAEKVLQLLKLPYRKIILCAGDIGFCSCKTYDLEVWLPSQNTYREISSCSNMWDFQARRMQSKFRSKKHKKPQLVHTINGSGLAVGRTLVAVMENYQLIDGRIKIPKILRSYMKGLEYID</sequence>
<keyword evidence="7 12" id="KW-0067">ATP-binding</keyword>
<evidence type="ECO:0000256" key="2">
    <source>
        <dbReference type="ARBA" id="ARBA00005045"/>
    </source>
</evidence>
<comment type="pathway">
    <text evidence="2 12">Aminoacyl-tRNA biosynthesis; selenocysteinyl-tRNA(Sec) biosynthesis; L-seryl-tRNA(Sec) from L-serine and tRNA(Sec): step 1/1.</text>
</comment>
<dbReference type="GO" id="GO:0005524">
    <property type="term" value="F:ATP binding"/>
    <property type="evidence" value="ECO:0007669"/>
    <property type="project" value="UniProtKB-UniRule"/>
</dbReference>
<dbReference type="GO" id="GO:0004828">
    <property type="term" value="F:serine-tRNA ligase activity"/>
    <property type="evidence" value="ECO:0007669"/>
    <property type="project" value="UniProtKB-UniRule"/>
</dbReference>
<dbReference type="EC" id="6.1.1.11" evidence="12"/>
<accession>A0A0M6W7A0</accession>
<dbReference type="PANTHER" id="PTHR43697">
    <property type="entry name" value="SERYL-TRNA SYNTHETASE"/>
    <property type="match status" value="1"/>
</dbReference>
<dbReference type="SUPFAM" id="SSF55681">
    <property type="entry name" value="Class II aaRS and biotin synthetases"/>
    <property type="match status" value="1"/>
</dbReference>
<evidence type="ECO:0000256" key="4">
    <source>
        <dbReference type="ARBA" id="ARBA00022490"/>
    </source>
</evidence>
<evidence type="ECO:0000256" key="9">
    <source>
        <dbReference type="ARBA" id="ARBA00023146"/>
    </source>
</evidence>
<comment type="subunit">
    <text evidence="12">Homodimer. The tRNA molecule binds across the dimer.</text>
</comment>
<reference evidence="17" key="1">
    <citation type="submission" date="2015-05" db="EMBL/GenBank/DDBJ databases">
        <authorList>
            <person name="Manzano-Marin A."/>
        </authorList>
    </citation>
    <scope>NUCLEOTIDE SEQUENCE [LARGE SCALE GENOMIC DNA]</scope>
    <source>
        <strain evidence="17">officinalis</strain>
    </source>
</reference>
<feature type="binding site" evidence="13">
    <location>
        <position position="388"/>
    </location>
    <ligand>
        <name>L-serine</name>
        <dbReference type="ChEBI" id="CHEBI:33384"/>
    </ligand>
</feature>
<dbReference type="InterPro" id="IPR033729">
    <property type="entry name" value="SerRS_core"/>
</dbReference>
<dbReference type="Gene3D" id="3.30.930.10">
    <property type="entry name" value="Bira Bifunctional Protein, Domain 2"/>
    <property type="match status" value="1"/>
</dbReference>
<evidence type="ECO:0000313" key="17">
    <source>
        <dbReference type="Proteomes" id="UP000242301"/>
    </source>
</evidence>
<evidence type="ECO:0000256" key="7">
    <source>
        <dbReference type="ARBA" id="ARBA00022840"/>
    </source>
</evidence>
<dbReference type="HAMAP" id="MF_00176">
    <property type="entry name" value="Ser_tRNA_synth_type1"/>
    <property type="match status" value="1"/>
</dbReference>
<dbReference type="Gene3D" id="1.10.287.40">
    <property type="entry name" value="Serine-tRNA synthetase, tRNA binding domain"/>
    <property type="match status" value="1"/>
</dbReference>
<dbReference type="PRINTS" id="PR00981">
    <property type="entry name" value="TRNASYNTHSER"/>
</dbReference>
<feature type="binding site" evidence="13">
    <location>
        <position position="236"/>
    </location>
    <ligand>
        <name>L-serine</name>
        <dbReference type="ChEBI" id="CHEBI:33384"/>
    </ligand>
</feature>
<feature type="binding site" evidence="12 14">
    <location>
        <begin position="354"/>
        <end position="357"/>
    </location>
    <ligand>
        <name>ATP</name>
        <dbReference type="ChEBI" id="CHEBI:30616"/>
    </ligand>
</feature>
<dbReference type="PIRSF" id="PIRSF001529">
    <property type="entry name" value="Ser-tRNA-synth_IIa"/>
    <property type="match status" value="1"/>
</dbReference>
<dbReference type="NCBIfam" id="TIGR00414">
    <property type="entry name" value="serS"/>
    <property type="match status" value="1"/>
</dbReference>
<dbReference type="Pfam" id="PF02403">
    <property type="entry name" value="Seryl_tRNA_N"/>
    <property type="match status" value="1"/>
</dbReference>
<evidence type="ECO:0000256" key="12">
    <source>
        <dbReference type="HAMAP-Rule" id="MF_00176"/>
    </source>
</evidence>
<dbReference type="PANTHER" id="PTHR43697:SF1">
    <property type="entry name" value="SERINE--TRNA LIGASE"/>
    <property type="match status" value="1"/>
</dbReference>
<keyword evidence="4 12" id="KW-0963">Cytoplasm</keyword>
<dbReference type="InterPro" id="IPR010978">
    <property type="entry name" value="tRNA-bd_arm"/>
</dbReference>
<protein>
    <recommendedName>
        <fullName evidence="12">Serine--tRNA ligase</fullName>
        <ecNumber evidence="12">6.1.1.11</ecNumber>
    </recommendedName>
    <alternativeName>
        <fullName evidence="12">Seryl-tRNA synthetase</fullName>
        <shortName evidence="12">SerRS</shortName>
    </alternativeName>
    <alternativeName>
        <fullName evidence="12">Seryl-tRNA(Ser/Sec) synthetase</fullName>
    </alternativeName>
</protein>
<dbReference type="InterPro" id="IPR002314">
    <property type="entry name" value="aa-tRNA-synt_IIb"/>
</dbReference>
<dbReference type="Pfam" id="PF00587">
    <property type="entry name" value="tRNA-synt_2b"/>
    <property type="match status" value="1"/>
</dbReference>
<keyword evidence="6 12" id="KW-0547">Nucleotide-binding</keyword>
<dbReference type="InterPro" id="IPR042103">
    <property type="entry name" value="SerRS_1_N_sf"/>
</dbReference>
<proteinExistence type="inferred from homology"/>
<name>A0A0M6W7A0_9GAMM</name>
<organism evidence="16 17">
    <name type="scientific">Candidatus Providencia siddallii</name>
    <dbReference type="NCBI Taxonomy" id="1715285"/>
    <lineage>
        <taxon>Bacteria</taxon>
        <taxon>Pseudomonadati</taxon>
        <taxon>Pseudomonadota</taxon>
        <taxon>Gammaproteobacteria</taxon>
        <taxon>Enterobacterales</taxon>
        <taxon>Morganellaceae</taxon>
        <taxon>Providencia</taxon>
    </lineage>
</organism>
<dbReference type="SUPFAM" id="SSF46589">
    <property type="entry name" value="tRNA-binding arm"/>
    <property type="match status" value="1"/>
</dbReference>
<dbReference type="CDD" id="cd00770">
    <property type="entry name" value="SerRS_core"/>
    <property type="match status" value="1"/>
</dbReference>
<evidence type="ECO:0000259" key="15">
    <source>
        <dbReference type="PROSITE" id="PS50862"/>
    </source>
</evidence>
<evidence type="ECO:0000256" key="1">
    <source>
        <dbReference type="ARBA" id="ARBA00004496"/>
    </source>
</evidence>
<feature type="binding site" evidence="12">
    <location>
        <begin position="236"/>
        <end position="238"/>
    </location>
    <ligand>
        <name>L-serine</name>
        <dbReference type="ChEBI" id="CHEBI:33384"/>
    </ligand>
</feature>
<evidence type="ECO:0000256" key="6">
    <source>
        <dbReference type="ARBA" id="ARBA00022741"/>
    </source>
</evidence>
<feature type="domain" description="Aminoacyl-transfer RNA synthetases class-II family profile" evidence="15">
    <location>
        <begin position="172"/>
        <end position="415"/>
    </location>
</feature>
<comment type="catalytic activity">
    <reaction evidence="11 12">
        <text>tRNA(Ser) + L-serine + ATP = L-seryl-tRNA(Ser) + AMP + diphosphate + H(+)</text>
        <dbReference type="Rhea" id="RHEA:12292"/>
        <dbReference type="Rhea" id="RHEA-COMP:9669"/>
        <dbReference type="Rhea" id="RHEA-COMP:9703"/>
        <dbReference type="ChEBI" id="CHEBI:15378"/>
        <dbReference type="ChEBI" id="CHEBI:30616"/>
        <dbReference type="ChEBI" id="CHEBI:33019"/>
        <dbReference type="ChEBI" id="CHEBI:33384"/>
        <dbReference type="ChEBI" id="CHEBI:78442"/>
        <dbReference type="ChEBI" id="CHEBI:78533"/>
        <dbReference type="ChEBI" id="CHEBI:456215"/>
        <dbReference type="EC" id="6.1.1.11"/>
    </reaction>
</comment>
<keyword evidence="8 12" id="KW-0648">Protein biosynthesis</keyword>
<evidence type="ECO:0000256" key="11">
    <source>
        <dbReference type="ARBA" id="ARBA00048823"/>
    </source>
</evidence>
<evidence type="ECO:0000256" key="10">
    <source>
        <dbReference type="ARBA" id="ARBA00047929"/>
    </source>
</evidence>
<dbReference type="InterPro" id="IPR015866">
    <property type="entry name" value="Ser-tRNA-synth_1_N"/>
</dbReference>
<evidence type="ECO:0000256" key="14">
    <source>
        <dbReference type="PIRSR" id="PIRSR001529-2"/>
    </source>
</evidence>
<dbReference type="InterPro" id="IPR045864">
    <property type="entry name" value="aa-tRNA-synth_II/BPL/LPL"/>
</dbReference>
<dbReference type="GO" id="GO:0005737">
    <property type="term" value="C:cytoplasm"/>
    <property type="evidence" value="ECO:0007669"/>
    <property type="project" value="UniProtKB-SubCell"/>
</dbReference>
<comment type="function">
    <text evidence="12">Catalyzes the attachment of serine to tRNA(Ser). Is also able to aminoacylate tRNA(Sec) with serine, to form the misacylated tRNA L-seryl-tRNA(Sec), which will be further converted into selenocysteinyl-tRNA(Sec).</text>
</comment>
<evidence type="ECO:0000256" key="3">
    <source>
        <dbReference type="ARBA" id="ARBA00010728"/>
    </source>
</evidence>
<comment type="similarity">
    <text evidence="3 12">Belongs to the class-II aminoacyl-tRNA synthetase family. Type-1 seryl-tRNA synthetase subfamily.</text>
</comment>
<evidence type="ECO:0000256" key="13">
    <source>
        <dbReference type="PIRSR" id="PIRSR001529-1"/>
    </source>
</evidence>
<dbReference type="GO" id="GO:0006434">
    <property type="term" value="P:seryl-tRNA aminoacylation"/>
    <property type="evidence" value="ECO:0007669"/>
    <property type="project" value="UniProtKB-UniRule"/>
</dbReference>
<feature type="binding site" evidence="13">
    <location>
        <position position="267"/>
    </location>
    <ligand>
        <name>L-serine</name>
        <dbReference type="ChEBI" id="CHEBI:33384"/>
    </ligand>
</feature>
<comment type="catalytic activity">
    <reaction evidence="10 12">
        <text>tRNA(Sec) + L-serine + ATP = L-seryl-tRNA(Sec) + AMP + diphosphate + H(+)</text>
        <dbReference type="Rhea" id="RHEA:42580"/>
        <dbReference type="Rhea" id="RHEA-COMP:9742"/>
        <dbReference type="Rhea" id="RHEA-COMP:10128"/>
        <dbReference type="ChEBI" id="CHEBI:15378"/>
        <dbReference type="ChEBI" id="CHEBI:30616"/>
        <dbReference type="ChEBI" id="CHEBI:33019"/>
        <dbReference type="ChEBI" id="CHEBI:33384"/>
        <dbReference type="ChEBI" id="CHEBI:78442"/>
        <dbReference type="ChEBI" id="CHEBI:78533"/>
        <dbReference type="ChEBI" id="CHEBI:456215"/>
        <dbReference type="EC" id="6.1.1.11"/>
    </reaction>
</comment>
<keyword evidence="17" id="KW-1185">Reference proteome</keyword>
<gene>
    <name evidence="12 16" type="primary">serS</name>
    <name evidence="16" type="ORF">SOFFGTOCOR_0355</name>
</gene>
<evidence type="ECO:0000313" key="16">
    <source>
        <dbReference type="EMBL" id="CRK85774.1"/>
    </source>
</evidence>
<dbReference type="STRING" id="1715285.SOFFGTOCOR_0355"/>
<feature type="binding site" evidence="12 14">
    <location>
        <begin position="267"/>
        <end position="269"/>
    </location>
    <ligand>
        <name>ATP</name>
        <dbReference type="ChEBI" id="CHEBI:30616"/>
    </ligand>
</feature>
<dbReference type="PROSITE" id="PS50862">
    <property type="entry name" value="AA_TRNA_LIGASE_II"/>
    <property type="match status" value="1"/>
</dbReference>
<dbReference type="GO" id="GO:0016260">
    <property type="term" value="P:selenocysteine biosynthetic process"/>
    <property type="evidence" value="ECO:0007669"/>
    <property type="project" value="UniProtKB-UniRule"/>
</dbReference>
<comment type="subcellular location">
    <subcellularLocation>
        <location evidence="1 12">Cytoplasm</location>
    </subcellularLocation>
</comment>
<dbReference type="EMBL" id="CVRF01000003">
    <property type="protein sequence ID" value="CRK85774.1"/>
    <property type="molecule type" value="Genomic_DNA"/>
</dbReference>
<keyword evidence="9 12" id="KW-0030">Aminoacyl-tRNA synthetase</keyword>
<dbReference type="Proteomes" id="UP000242301">
    <property type="component" value="Unassembled WGS sequence"/>
</dbReference>
<feature type="binding site" evidence="12 13">
    <location>
        <position position="290"/>
    </location>
    <ligand>
        <name>L-serine</name>
        <dbReference type="ChEBI" id="CHEBI:33384"/>
    </ligand>
</feature>
<keyword evidence="5 12" id="KW-0436">Ligase</keyword>
<dbReference type="UniPathway" id="UPA00906">
    <property type="reaction ID" value="UER00895"/>
</dbReference>
<dbReference type="InterPro" id="IPR002317">
    <property type="entry name" value="Ser-tRNA-ligase_type_1"/>
</dbReference>
<evidence type="ECO:0000256" key="8">
    <source>
        <dbReference type="ARBA" id="ARBA00022917"/>
    </source>
</evidence>
<comment type="domain">
    <text evidence="12">Consists of two distinct domains, a catalytic core and a N-terminal extension that is involved in tRNA binding.</text>
</comment>
<dbReference type="InterPro" id="IPR006195">
    <property type="entry name" value="aa-tRNA-synth_II"/>
</dbReference>
<dbReference type="AlphaFoldDB" id="A0A0M6W7A0"/>
<feature type="binding site" evidence="12">
    <location>
        <position position="390"/>
    </location>
    <ligand>
        <name>L-serine</name>
        <dbReference type="ChEBI" id="CHEBI:33384"/>
    </ligand>
</feature>